<accession>A0AAD1Y7U1</accession>
<comment type="caution">
    <text evidence="2">The sequence shown here is derived from an EMBL/GenBank/DDBJ whole genome shotgun (WGS) entry which is preliminary data.</text>
</comment>
<protein>
    <submittedName>
        <fullName evidence="2">Uncharacterized protein</fullName>
    </submittedName>
</protein>
<name>A0AAD1Y7U1_EUPCR</name>
<sequence>MRKGSIVKREISCTPTPQPVGAEIIQLKHSDSRAKRRDKLTHKNSKIKIIGNPKIKINRHLKKSEGSRVKLSDCIKFKHNHNFDSLYNNSQTIYKEVIEKSLFSMSAQKSQTNSNHKLAESPCSGGNLRGSKYPSQPKQNNKKIKASKPPIDAKMRISKMIEKINLTTKSEKMSELTRKSTDPKAKKHNKEDIRTIIIDKFFNKEIDEESSRMAKDSFIQGHLDRVEDRKHKSKFDKVMIKDIMHNEFMVDKYKPPKSGFKKKEYSTKRIKLKALRSIDKTLTSLHKRIQRSLDNRSMVFTSSKNNLKISNSSTNGNSFPNIVDDSLCCKNIFTSNQSLSSITVKTSNANPLNMFRDNSETLSTHLPPNYPLPASNEHNFLKSTFCKSLTRFKAPMTQPHVKRRSAFSRYKNATLEKSSQKCQNPSNSPYFSKFLKMDKDQKSAIFRRRTPSISKSIPLPKSLHRLMKLE</sequence>
<gene>
    <name evidence="2" type="ORF">ECRASSUSDP1_LOCUS27705</name>
</gene>
<keyword evidence="3" id="KW-1185">Reference proteome</keyword>
<proteinExistence type="predicted"/>
<dbReference type="AlphaFoldDB" id="A0AAD1Y7U1"/>
<dbReference type="Proteomes" id="UP001295684">
    <property type="component" value="Unassembled WGS sequence"/>
</dbReference>
<evidence type="ECO:0000256" key="1">
    <source>
        <dbReference type="SAM" id="MobiDB-lite"/>
    </source>
</evidence>
<feature type="region of interest" description="Disordered" evidence="1">
    <location>
        <begin position="109"/>
        <end position="149"/>
    </location>
</feature>
<evidence type="ECO:0000313" key="2">
    <source>
        <dbReference type="EMBL" id="CAI2386103.1"/>
    </source>
</evidence>
<reference evidence="2" key="1">
    <citation type="submission" date="2023-07" db="EMBL/GenBank/DDBJ databases">
        <authorList>
            <consortium name="AG Swart"/>
            <person name="Singh M."/>
            <person name="Singh A."/>
            <person name="Seah K."/>
            <person name="Emmerich C."/>
        </authorList>
    </citation>
    <scope>NUCLEOTIDE SEQUENCE</scope>
    <source>
        <strain evidence="2">DP1</strain>
    </source>
</reference>
<organism evidence="2 3">
    <name type="scientific">Euplotes crassus</name>
    <dbReference type="NCBI Taxonomy" id="5936"/>
    <lineage>
        <taxon>Eukaryota</taxon>
        <taxon>Sar</taxon>
        <taxon>Alveolata</taxon>
        <taxon>Ciliophora</taxon>
        <taxon>Intramacronucleata</taxon>
        <taxon>Spirotrichea</taxon>
        <taxon>Hypotrichia</taxon>
        <taxon>Euplotida</taxon>
        <taxon>Euplotidae</taxon>
        <taxon>Moneuplotes</taxon>
    </lineage>
</organism>
<dbReference type="EMBL" id="CAMPGE010028586">
    <property type="protein sequence ID" value="CAI2386103.1"/>
    <property type="molecule type" value="Genomic_DNA"/>
</dbReference>
<evidence type="ECO:0000313" key="3">
    <source>
        <dbReference type="Proteomes" id="UP001295684"/>
    </source>
</evidence>